<gene>
    <name evidence="9" type="ORF">SCF082_LOCUS27876</name>
</gene>
<feature type="active site" description="Nucleophile" evidence="5">
    <location>
        <position position="336"/>
    </location>
</feature>
<evidence type="ECO:0000256" key="2">
    <source>
        <dbReference type="ARBA" id="ARBA00022679"/>
    </source>
</evidence>
<evidence type="ECO:0000259" key="8">
    <source>
        <dbReference type="PROSITE" id="PS51686"/>
    </source>
</evidence>
<protein>
    <submittedName>
        <fullName evidence="9">28S rRNA (Cytosine-C(5))-methyltransferase (NOL1-related protein) (NOL1R) (NOL1/NOP2/Sun domain family member 5) (Williams-Beuren syndrome chromosomal region 20A protein)</fullName>
    </submittedName>
</protein>
<dbReference type="Gene3D" id="3.30.70.1170">
    <property type="entry name" value="Sun protein, domain 3"/>
    <property type="match status" value="1"/>
</dbReference>
<dbReference type="InterPro" id="IPR049560">
    <property type="entry name" value="MeTrfase_RsmB-F_NOP2_cat"/>
</dbReference>
<dbReference type="PANTHER" id="PTHR22807:SF4">
    <property type="entry name" value="28S RRNA (CYTOSINE-C(5))-METHYLTRANSFERASE"/>
    <property type="match status" value="1"/>
</dbReference>
<evidence type="ECO:0000256" key="5">
    <source>
        <dbReference type="PROSITE-ProRule" id="PRU01023"/>
    </source>
</evidence>
<evidence type="ECO:0000256" key="4">
    <source>
        <dbReference type="ARBA" id="ARBA00022884"/>
    </source>
</evidence>
<feature type="compositionally biased region" description="Basic residues" evidence="6">
    <location>
        <begin position="423"/>
        <end position="432"/>
    </location>
</feature>
<feature type="chain" id="PRO_5045945337" evidence="7">
    <location>
        <begin position="22"/>
        <end position="432"/>
    </location>
</feature>
<sequence length="432" mass="47292">MMARLETSGLFLVMAFDLLLGQGLRGGGQLRRRFDAAALRLRRAWASRDPPSAGAGGASEVGWAALPRYVRVNGVKMGKTGKKAVLKQLRKALKEKRAQELQEGKEVEPEVAEVKEDEVVPNVLVLHPSSRAWLQNLPEVLSGQLVLQDRSSCLSALAAGLTPGTTVVDSCAAPGSKTSHAIDLLEGSGRMFAFEKDPKRASSLLERLRLLTGFQEVALHTRTKKSKANRASRASAALARGRCLPVGSKPGVEVELRTMDFLKVDPRAAPWNEVEVLLIDPSCSGSGLPEHHLTAAATGADTENDGRLRRLAAFQKRILSHALQFPKARTVVYSTCSLHRVENEDVVEAALPSSRFQVVQALPWWHNAPKEEHGHGSTLPSWASHCLRSQPDVHRCRGFFLCRLDRTAPEPEEPEEPAQNAAPRKRRVGTWN</sequence>
<dbReference type="SUPFAM" id="SSF53335">
    <property type="entry name" value="S-adenosyl-L-methionine-dependent methyltransferases"/>
    <property type="match status" value="1"/>
</dbReference>
<keyword evidence="10" id="KW-1185">Reference proteome</keyword>
<comment type="similarity">
    <text evidence="5">Belongs to the class I-like SAM-binding methyltransferase superfamily. RsmB/NOP family.</text>
</comment>
<feature type="binding site" evidence="5">
    <location>
        <position position="195"/>
    </location>
    <ligand>
        <name>S-adenosyl-L-methionine</name>
        <dbReference type="ChEBI" id="CHEBI:59789"/>
    </ligand>
</feature>
<dbReference type="Pfam" id="PF01189">
    <property type="entry name" value="Methyltr_RsmB-F"/>
    <property type="match status" value="2"/>
</dbReference>
<evidence type="ECO:0000256" key="7">
    <source>
        <dbReference type="SAM" id="SignalP"/>
    </source>
</evidence>
<dbReference type="Gene3D" id="3.40.50.150">
    <property type="entry name" value="Vaccinia Virus protein VP39"/>
    <property type="match status" value="1"/>
</dbReference>
<evidence type="ECO:0000256" key="1">
    <source>
        <dbReference type="ARBA" id="ARBA00022603"/>
    </source>
</evidence>
<dbReference type="PROSITE" id="PS51686">
    <property type="entry name" value="SAM_MT_RSMB_NOP"/>
    <property type="match status" value="1"/>
</dbReference>
<feature type="signal peptide" evidence="7">
    <location>
        <begin position="1"/>
        <end position="21"/>
    </location>
</feature>
<name>A0ABP0MGK0_9DINO</name>
<keyword evidence="2 5" id="KW-0808">Transferase</keyword>
<keyword evidence="3 5" id="KW-0949">S-adenosyl-L-methionine</keyword>
<evidence type="ECO:0000256" key="3">
    <source>
        <dbReference type="ARBA" id="ARBA00022691"/>
    </source>
</evidence>
<proteinExistence type="inferred from homology"/>
<keyword evidence="1 5" id="KW-0489">Methyltransferase</keyword>
<feature type="region of interest" description="Disordered" evidence="6">
    <location>
        <begin position="408"/>
        <end position="432"/>
    </location>
</feature>
<feature type="binding site" evidence="5">
    <location>
        <position position="280"/>
    </location>
    <ligand>
        <name>S-adenosyl-L-methionine</name>
        <dbReference type="ChEBI" id="CHEBI:59789"/>
    </ligand>
</feature>
<comment type="caution">
    <text evidence="9">The sequence shown here is derived from an EMBL/GenBank/DDBJ whole genome shotgun (WGS) entry which is preliminary data.</text>
</comment>
<dbReference type="InterPro" id="IPR001678">
    <property type="entry name" value="MeTrfase_RsmB-F_NOP2_dom"/>
</dbReference>
<evidence type="ECO:0000313" key="9">
    <source>
        <dbReference type="EMBL" id="CAK9050593.1"/>
    </source>
</evidence>
<accession>A0ABP0MGK0</accession>
<organism evidence="9 10">
    <name type="scientific">Durusdinium trenchii</name>
    <dbReference type="NCBI Taxonomy" id="1381693"/>
    <lineage>
        <taxon>Eukaryota</taxon>
        <taxon>Sar</taxon>
        <taxon>Alveolata</taxon>
        <taxon>Dinophyceae</taxon>
        <taxon>Suessiales</taxon>
        <taxon>Symbiodiniaceae</taxon>
        <taxon>Durusdinium</taxon>
    </lineage>
</organism>
<dbReference type="EMBL" id="CAXAMM010021779">
    <property type="protein sequence ID" value="CAK9050593.1"/>
    <property type="molecule type" value="Genomic_DNA"/>
</dbReference>
<dbReference type="InterPro" id="IPR023267">
    <property type="entry name" value="RCMT"/>
</dbReference>
<feature type="domain" description="SAM-dependent MTase RsmB/NOP-type" evidence="8">
    <location>
        <begin position="58"/>
        <end position="407"/>
    </location>
</feature>
<reference evidence="9 10" key="1">
    <citation type="submission" date="2024-02" db="EMBL/GenBank/DDBJ databases">
        <authorList>
            <person name="Chen Y."/>
            <person name="Shah S."/>
            <person name="Dougan E. K."/>
            <person name="Thang M."/>
            <person name="Chan C."/>
        </authorList>
    </citation>
    <scope>NUCLEOTIDE SEQUENCE [LARGE SCALE GENOMIC DNA]</scope>
</reference>
<evidence type="ECO:0000313" key="10">
    <source>
        <dbReference type="Proteomes" id="UP001642464"/>
    </source>
</evidence>
<dbReference type="Proteomes" id="UP001642464">
    <property type="component" value="Unassembled WGS sequence"/>
</dbReference>
<dbReference type="PANTHER" id="PTHR22807">
    <property type="entry name" value="NOP2 YEAST -RELATED NOL1/NOP2/FMU SUN DOMAIN-CONTAINING"/>
    <property type="match status" value="1"/>
</dbReference>
<evidence type="ECO:0000256" key="6">
    <source>
        <dbReference type="SAM" id="MobiDB-lite"/>
    </source>
</evidence>
<keyword evidence="7" id="KW-0732">Signal</keyword>
<feature type="binding site" evidence="5">
    <location>
        <begin position="171"/>
        <end position="177"/>
    </location>
    <ligand>
        <name>S-adenosyl-L-methionine</name>
        <dbReference type="ChEBI" id="CHEBI:59789"/>
    </ligand>
</feature>
<dbReference type="InterPro" id="IPR029063">
    <property type="entry name" value="SAM-dependent_MTases_sf"/>
</dbReference>
<dbReference type="PRINTS" id="PR02008">
    <property type="entry name" value="RCMTFAMILY"/>
</dbReference>
<feature type="binding site" evidence="5">
    <location>
        <position position="260"/>
    </location>
    <ligand>
        <name>S-adenosyl-L-methionine</name>
        <dbReference type="ChEBI" id="CHEBI:59789"/>
    </ligand>
</feature>
<keyword evidence="4 5" id="KW-0694">RNA-binding</keyword>